<evidence type="ECO:0000256" key="2">
    <source>
        <dbReference type="ARBA" id="ARBA00022679"/>
    </source>
</evidence>
<dbReference type="InterPro" id="IPR057735">
    <property type="entry name" value="UBE2O-like_tSH3-B"/>
</dbReference>
<name>A0A9W7IDX1_HIBTR</name>
<feature type="region of interest" description="Disordered" evidence="6">
    <location>
        <begin position="1"/>
        <end position="20"/>
    </location>
</feature>
<dbReference type="InterPro" id="IPR057734">
    <property type="entry name" value="UBE2O-like_SH3-C"/>
</dbReference>
<dbReference type="InterPro" id="IPR016135">
    <property type="entry name" value="UBQ-conjugating_enzyme/RWD"/>
</dbReference>
<evidence type="ECO:0000256" key="4">
    <source>
        <dbReference type="ARBA" id="ARBA00022786"/>
    </source>
</evidence>
<dbReference type="GO" id="GO:0061631">
    <property type="term" value="F:ubiquitin conjugating enzyme activity"/>
    <property type="evidence" value="ECO:0007669"/>
    <property type="project" value="UniProtKB-EC"/>
</dbReference>
<accession>A0A9W7IDX1</accession>
<dbReference type="PANTHER" id="PTHR46116">
    <property type="entry name" value="(E3-INDEPENDENT) E2 UBIQUITIN-CONJUGATING ENZYME"/>
    <property type="match status" value="1"/>
</dbReference>
<dbReference type="Pfam" id="PF23044">
    <property type="entry name" value="SH3-C_UBE2O"/>
    <property type="match status" value="1"/>
</dbReference>
<dbReference type="Proteomes" id="UP001165190">
    <property type="component" value="Unassembled WGS sequence"/>
</dbReference>
<proteinExistence type="predicted"/>
<keyword evidence="5" id="KW-0067">ATP-binding</keyword>
<keyword evidence="4" id="KW-0833">Ubl conjugation pathway</keyword>
<evidence type="ECO:0000259" key="7">
    <source>
        <dbReference type="PROSITE" id="PS50127"/>
    </source>
</evidence>
<dbReference type="Gene3D" id="3.10.110.10">
    <property type="entry name" value="Ubiquitin Conjugating Enzyme"/>
    <property type="match status" value="1"/>
</dbReference>
<keyword evidence="2" id="KW-0808">Transferase</keyword>
<dbReference type="OrthoDB" id="47801at2759"/>
<organism evidence="8 9">
    <name type="scientific">Hibiscus trionum</name>
    <name type="common">Flower of an hour</name>
    <dbReference type="NCBI Taxonomy" id="183268"/>
    <lineage>
        <taxon>Eukaryota</taxon>
        <taxon>Viridiplantae</taxon>
        <taxon>Streptophyta</taxon>
        <taxon>Embryophyta</taxon>
        <taxon>Tracheophyta</taxon>
        <taxon>Spermatophyta</taxon>
        <taxon>Magnoliopsida</taxon>
        <taxon>eudicotyledons</taxon>
        <taxon>Gunneridae</taxon>
        <taxon>Pentapetalae</taxon>
        <taxon>rosids</taxon>
        <taxon>malvids</taxon>
        <taxon>Malvales</taxon>
        <taxon>Malvaceae</taxon>
        <taxon>Malvoideae</taxon>
        <taxon>Hibiscus</taxon>
    </lineage>
</organism>
<feature type="domain" description="UBC core" evidence="7">
    <location>
        <begin position="672"/>
        <end position="832"/>
    </location>
</feature>
<dbReference type="InterPro" id="IPR000608">
    <property type="entry name" value="UBC"/>
</dbReference>
<dbReference type="PANTHER" id="PTHR46116:SF15">
    <property type="entry name" value="(E3-INDEPENDENT) E2 UBIQUITIN-CONJUGATING ENZYME"/>
    <property type="match status" value="1"/>
</dbReference>
<dbReference type="Pfam" id="PF23043">
    <property type="entry name" value="SH3-B_UBE2O"/>
    <property type="match status" value="1"/>
</dbReference>
<evidence type="ECO:0000256" key="3">
    <source>
        <dbReference type="ARBA" id="ARBA00022741"/>
    </source>
</evidence>
<dbReference type="EMBL" id="BSYR01000025">
    <property type="protein sequence ID" value="GMI93427.1"/>
    <property type="molecule type" value="Genomic_DNA"/>
</dbReference>
<gene>
    <name evidence="8" type="ORF">HRI_003012000</name>
</gene>
<evidence type="ECO:0000256" key="6">
    <source>
        <dbReference type="SAM" id="MobiDB-lite"/>
    </source>
</evidence>
<sequence length="921" mass="103604">MDVLLTDSEWESFSESGSSEEQEEMDFLFGGQACTILSSLEETIGKIDDLLSFERGFVHGDIVRSITDPSGQMGRVINVNMFVDLENVHGNIIKDINSKQLLKIRSISVGDYVVNSTWIGKVDKVVDRVTIVFDDGSKCEVTAMDQEKLVPISPNIIDDPQYPYYPGQRVRVVPSNFSSSTRWLCGTWSRNQNEGTVSGVDAGFVYVNWISSAHLDHDSSASPPSRLQEAKDLTSLSSFPHASWQLSDWCMLFFADCKGTYEKFLHASTHDVIKDNWKLEKGFKRGNLGSRLKEIFVIIKTKTKLDVMWQDGTCSLGLESHTLLPVSVVNAHEFWPHQFVLEKGTSGNNQRWGVVRGVDAKERTVKVHWRNVDVNQVNNFDREQMEETVSAYELVEHPNYCYCFDDIVFKAVQNHFGDQADDGHVTAETSSGTEAAPKAENMRWDQNNSPSTYGLSCIGTVIGFEDGELEVKWASGISSKVAPYEIYRIDKCEDSATNHVYHEENTEDFDQEMFVHETISDSHKGKELPSFDSAHESGEKVSWAPTSFFRPQAAIGFFSTIASSILGSRSPLSQESSSYISHGAKEYGILIEKEVLETCNQNAELDLIEMQIFETTNIKQEVEEIKENNGSMMPRPDETSGLFRQFDMVSECTDHHFLGESKVLSVSQVKRSWVKKVQQEWSILEKNLPETIYVRVYEERMDLLRAALVGAPGTPYHDGLFFFDIYLPPEYPNEPPSVYYHSGGLRLNPNLYESGKVCLSLLNTWTGSDTEVWNPRSSTILQVLLSLQALVLNEKPYFNEAGYDKQLGRAEGETNSVSYNENAFLVTCQSMLYILRKPPTHFEALVKEHFSKHAETIISACRAYMEGAPVGYALDCSANGHDEHIEGSSTGFKIMLAKLLPKLVEAFSDQGIDCSRFQGPK</sequence>
<dbReference type="PROSITE" id="PS50127">
    <property type="entry name" value="UBC_2"/>
    <property type="match status" value="1"/>
</dbReference>
<comment type="caution">
    <text evidence="8">The sequence shown here is derived from an EMBL/GenBank/DDBJ whole genome shotgun (WGS) entry which is preliminary data.</text>
</comment>
<feature type="region of interest" description="Disordered" evidence="6">
    <location>
        <begin position="422"/>
        <end position="446"/>
    </location>
</feature>
<dbReference type="AlphaFoldDB" id="A0A9W7IDX1"/>
<protein>
    <recommendedName>
        <fullName evidence="1">E2 ubiquitin-conjugating enzyme</fullName>
        <ecNumber evidence="1">2.3.2.23</ecNumber>
    </recommendedName>
</protein>
<dbReference type="SUPFAM" id="SSF54495">
    <property type="entry name" value="UBC-like"/>
    <property type="match status" value="1"/>
</dbReference>
<dbReference type="Pfam" id="PF00179">
    <property type="entry name" value="UQ_con"/>
    <property type="match status" value="1"/>
</dbReference>
<keyword evidence="9" id="KW-1185">Reference proteome</keyword>
<dbReference type="CDD" id="cd23837">
    <property type="entry name" value="UBCc_UBE2O"/>
    <property type="match status" value="1"/>
</dbReference>
<dbReference type="InterPro" id="IPR057733">
    <property type="entry name" value="UBE2O-like_SH3-B"/>
</dbReference>
<dbReference type="SMART" id="SM00212">
    <property type="entry name" value="UBCc"/>
    <property type="match status" value="1"/>
</dbReference>
<evidence type="ECO:0000256" key="5">
    <source>
        <dbReference type="ARBA" id="ARBA00022840"/>
    </source>
</evidence>
<keyword evidence="3" id="KW-0547">Nucleotide-binding</keyword>
<evidence type="ECO:0000256" key="1">
    <source>
        <dbReference type="ARBA" id="ARBA00012486"/>
    </source>
</evidence>
<dbReference type="FunFam" id="3.10.110.10:FF:000028">
    <property type="entry name" value="Probable ubiquitin-conjugating enzyme E2 23"/>
    <property type="match status" value="1"/>
</dbReference>
<reference evidence="8" key="1">
    <citation type="submission" date="2023-05" db="EMBL/GenBank/DDBJ databases">
        <title>Genome and transcriptome analyses reveal genes involved in the formation of fine ridges on petal epidermal cells in Hibiscus trionum.</title>
        <authorList>
            <person name="Koshimizu S."/>
            <person name="Masuda S."/>
            <person name="Ishii T."/>
            <person name="Shirasu K."/>
            <person name="Hoshino A."/>
            <person name="Arita M."/>
        </authorList>
    </citation>
    <scope>NUCLEOTIDE SEQUENCE</scope>
    <source>
        <strain evidence="8">Hamamatsu line</strain>
    </source>
</reference>
<evidence type="ECO:0000313" key="8">
    <source>
        <dbReference type="EMBL" id="GMI93427.1"/>
    </source>
</evidence>
<dbReference type="GO" id="GO:0005524">
    <property type="term" value="F:ATP binding"/>
    <property type="evidence" value="ECO:0007669"/>
    <property type="project" value="UniProtKB-KW"/>
</dbReference>
<feature type="compositionally biased region" description="Acidic residues" evidence="6">
    <location>
        <begin position="8"/>
        <end position="20"/>
    </location>
</feature>
<dbReference type="EC" id="2.3.2.23" evidence="1"/>
<evidence type="ECO:0000313" key="9">
    <source>
        <dbReference type="Proteomes" id="UP001165190"/>
    </source>
</evidence>
<dbReference type="Pfam" id="PF23046">
    <property type="entry name" value="tSH3-B_UBE2O"/>
    <property type="match status" value="1"/>
</dbReference>